<dbReference type="AlphaFoldDB" id="A0A410DQK7"/>
<dbReference type="RefSeq" id="WP_128212149.1">
    <property type="nucleotide sequence ID" value="NZ_CP025746.1"/>
</dbReference>
<organism evidence="1 2">
    <name type="scientific">Clostridium manihotivorum</name>
    <dbReference type="NCBI Taxonomy" id="2320868"/>
    <lineage>
        <taxon>Bacteria</taxon>
        <taxon>Bacillati</taxon>
        <taxon>Bacillota</taxon>
        <taxon>Clostridia</taxon>
        <taxon>Eubacteriales</taxon>
        <taxon>Clostridiaceae</taxon>
        <taxon>Clostridium</taxon>
    </lineage>
</organism>
<keyword evidence="2" id="KW-1185">Reference proteome</keyword>
<sequence length="452" mass="54134">MDDLILINETDNIYEQLTNKGINYSKFKDKLKILNNTKLNNMIGYFKINSDGNFYKICILPKIIDKRAQNLSENFGQYINITLGLILKYKLNNYKLLKDNYLDLIHMNRLGNIEKLDYLLESKYIQALNYIEFFFNQYKKYDYIDIKFSDLIIKGKIDIRRNILEVNKARVHQIRQKEILYSKIADITISVLKYFENFKMKLIRHNKKIQLKLHDSIRTINQKFLIKAFHYTIDMILSNKSYKLFNKPELKQLYLSLLILLDLDGYFESNIGYINVNNVCKMASIVINPSYIFEYYVYDYYINHTQKYKDIKFIKIDKEVKLSIRYLKKIEKDSLEIESKIGELNDQWREKMSKLWILTTSEPDLVIKELSNNDIWYDTVVDCKWKILDKSIDKNDLEKLKIDCKSRNINRGKLVYPLIKTAKYKSVDSFEIDDERFSEGIFRLTIEECKMI</sequence>
<dbReference type="Proteomes" id="UP000286268">
    <property type="component" value="Chromosome"/>
</dbReference>
<reference evidence="1 2" key="1">
    <citation type="submission" date="2018-01" db="EMBL/GenBank/DDBJ databases">
        <title>Genome Sequencing and Assembly of Anaerobacter polyendosporus strain CT4.</title>
        <authorList>
            <person name="Tachaapaikoon C."/>
            <person name="Sutheeworapong S."/>
            <person name="Jenjaroenpun P."/>
            <person name="Wongsurawat T."/>
            <person name="Nookeaw I."/>
            <person name="Cheawchanlertfa P."/>
            <person name="Kosugi A."/>
            <person name="Cheevadhanarak S."/>
            <person name="Ratanakhanokchai K."/>
        </authorList>
    </citation>
    <scope>NUCLEOTIDE SEQUENCE [LARGE SCALE GENOMIC DNA]</scope>
    <source>
        <strain evidence="1 2">CT4</strain>
    </source>
</reference>
<evidence type="ECO:0000313" key="1">
    <source>
        <dbReference type="EMBL" id="QAA31332.1"/>
    </source>
</evidence>
<accession>A0A410DQK7</accession>
<gene>
    <name evidence="1" type="ORF">C1I91_06565</name>
</gene>
<evidence type="ECO:0000313" key="2">
    <source>
        <dbReference type="Proteomes" id="UP000286268"/>
    </source>
</evidence>
<name>A0A410DQK7_9CLOT</name>
<dbReference type="KEGG" id="cmah:C1I91_06565"/>
<protein>
    <submittedName>
        <fullName evidence="1">Uncharacterized protein</fullName>
    </submittedName>
</protein>
<proteinExistence type="predicted"/>
<dbReference type="EMBL" id="CP025746">
    <property type="protein sequence ID" value="QAA31332.1"/>
    <property type="molecule type" value="Genomic_DNA"/>
</dbReference>